<feature type="region of interest" description="Disordered" evidence="1">
    <location>
        <begin position="1"/>
        <end position="86"/>
    </location>
</feature>
<dbReference type="EMBL" id="FAOZ01000021">
    <property type="protein sequence ID" value="CUU58650.1"/>
    <property type="molecule type" value="Genomic_DNA"/>
</dbReference>
<feature type="compositionally biased region" description="Low complexity" evidence="1">
    <location>
        <begin position="60"/>
        <end position="82"/>
    </location>
</feature>
<gene>
    <name evidence="3" type="ORF">Ga0074812_12126</name>
</gene>
<feature type="transmembrane region" description="Helical" evidence="2">
    <location>
        <begin position="151"/>
        <end position="171"/>
    </location>
</feature>
<proteinExistence type="predicted"/>
<protein>
    <recommendedName>
        <fullName evidence="5">Integral membrane protein</fullName>
    </recommendedName>
</protein>
<keyword evidence="2" id="KW-1133">Transmembrane helix</keyword>
<feature type="transmembrane region" description="Helical" evidence="2">
    <location>
        <begin position="125"/>
        <end position="144"/>
    </location>
</feature>
<sequence length="224" mass="22438">MKASKTTSSAAGGARPRGAARAKKPAARSKQPAGASKLPAGASKQPGGASKQPGGGSKQPAARAVEPAAGAGRPAARPVEPSSRPEEPGRAFLVGSYVFGVIAGFVLGLYGVVLVASGPRPGGTLISVGLLLAVIGNTGVPLLVRWLTGTRLGAMIPLIGWTPIVLALAASRTEGDLLLKATATGYLFLAIGVLAPVVVAVLGRARRGLTALPPVMERPRVPSR</sequence>
<keyword evidence="2" id="KW-0812">Transmembrane</keyword>
<organism evidence="3 4">
    <name type="scientific">Parafrankia irregularis</name>
    <dbReference type="NCBI Taxonomy" id="795642"/>
    <lineage>
        <taxon>Bacteria</taxon>
        <taxon>Bacillati</taxon>
        <taxon>Actinomycetota</taxon>
        <taxon>Actinomycetes</taxon>
        <taxon>Frankiales</taxon>
        <taxon>Frankiaceae</taxon>
        <taxon>Parafrankia</taxon>
    </lineage>
</organism>
<dbReference type="Pfam" id="PF19608">
    <property type="entry name" value="DUF6113"/>
    <property type="match status" value="1"/>
</dbReference>
<feature type="compositionally biased region" description="Low complexity" evidence="1">
    <location>
        <begin position="1"/>
        <end position="17"/>
    </location>
</feature>
<keyword evidence="4" id="KW-1185">Reference proteome</keyword>
<reference evidence="4" key="1">
    <citation type="submission" date="2015-11" db="EMBL/GenBank/DDBJ databases">
        <authorList>
            <person name="Varghese N."/>
        </authorList>
    </citation>
    <scope>NUCLEOTIDE SEQUENCE [LARGE SCALE GENOMIC DNA]</scope>
    <source>
        <strain evidence="4">DSM 45899</strain>
    </source>
</reference>
<dbReference type="InterPro" id="IPR046095">
    <property type="entry name" value="DUF6113"/>
</dbReference>
<accession>A0A0S4QVY1</accession>
<feature type="compositionally biased region" description="Basic residues" evidence="1">
    <location>
        <begin position="18"/>
        <end position="27"/>
    </location>
</feature>
<evidence type="ECO:0000256" key="1">
    <source>
        <dbReference type="SAM" id="MobiDB-lite"/>
    </source>
</evidence>
<dbReference type="Proteomes" id="UP000198802">
    <property type="component" value="Unassembled WGS sequence"/>
</dbReference>
<evidence type="ECO:0000313" key="3">
    <source>
        <dbReference type="EMBL" id="CUU58650.1"/>
    </source>
</evidence>
<name>A0A0S4QVY1_9ACTN</name>
<evidence type="ECO:0008006" key="5">
    <source>
        <dbReference type="Google" id="ProtNLM"/>
    </source>
</evidence>
<feature type="transmembrane region" description="Helical" evidence="2">
    <location>
        <begin position="91"/>
        <end position="113"/>
    </location>
</feature>
<dbReference type="RefSeq" id="WP_341271977.1">
    <property type="nucleotide sequence ID" value="NZ_FAOZ01000021.1"/>
</dbReference>
<evidence type="ECO:0000313" key="4">
    <source>
        <dbReference type="Proteomes" id="UP000198802"/>
    </source>
</evidence>
<evidence type="ECO:0000256" key="2">
    <source>
        <dbReference type="SAM" id="Phobius"/>
    </source>
</evidence>
<feature type="transmembrane region" description="Helical" evidence="2">
    <location>
        <begin position="183"/>
        <end position="202"/>
    </location>
</feature>
<dbReference type="AlphaFoldDB" id="A0A0S4QVY1"/>
<keyword evidence="2" id="KW-0472">Membrane</keyword>